<evidence type="ECO:0000313" key="1">
    <source>
        <dbReference type="EMBL" id="RCX10330.1"/>
    </source>
</evidence>
<reference evidence="1 2" key="1">
    <citation type="submission" date="2018-07" db="EMBL/GenBank/DDBJ databases">
        <title>Genomic Encyclopedia of Type Strains, Phase IV (KMG-IV): sequencing the most valuable type-strain genomes for metagenomic binning, comparative biology and taxonomic classification.</title>
        <authorList>
            <person name="Goeker M."/>
        </authorList>
    </citation>
    <scope>NUCLEOTIDE SEQUENCE [LARGE SCALE GENOMIC DNA]</scope>
    <source>
        <strain evidence="1 2">DSM 100911</strain>
    </source>
</reference>
<dbReference type="InterPro" id="IPR021266">
    <property type="entry name" value="Kdo_hydroxlase"/>
</dbReference>
<protein>
    <submittedName>
        <fullName evidence="1">3-deoxy-D-manno-octulosonic acid hydroxylase-like protein</fullName>
    </submittedName>
</protein>
<evidence type="ECO:0000313" key="2">
    <source>
        <dbReference type="Proteomes" id="UP000252174"/>
    </source>
</evidence>
<comment type="caution">
    <text evidence="1">The sequence shown here is derived from an EMBL/GenBank/DDBJ whole genome shotgun (WGS) entry which is preliminary data.</text>
</comment>
<dbReference type="EMBL" id="QPJU01000003">
    <property type="protein sequence ID" value="RCX10330.1"/>
    <property type="molecule type" value="Genomic_DNA"/>
</dbReference>
<dbReference type="AlphaFoldDB" id="A0A369ALT4"/>
<name>A0A369ALT4_9BURK</name>
<sequence>MDSPIVEMDATQWQGLQARPEWTAALEAGKVLFFPRLGFELSAEEKALLREDMLKPGKRNVSLGADGVLHNAAGSAAEQQALATMIGRFRAQALQLVHDLLPAYRGLLRVAPTSFRPKQVEVRAQSVRADDQRVHVDAFPSRPTYGERILRVFTNVNPHGVPRVWRVGDSFEAIARKFLPQAKPYRLWQARLLNAVHATKSLRSEYDHLMLQLHDLMKFDEDYQKNGTLVTIPFPPGSVWVCFSDQATHAVMSGQFMMEQTLYLPPGREADPHSSPLAILTRLMGRPLAGVGAGVAR</sequence>
<keyword evidence="2" id="KW-1185">Reference proteome</keyword>
<dbReference type="Proteomes" id="UP000252174">
    <property type="component" value="Unassembled WGS sequence"/>
</dbReference>
<gene>
    <name evidence="1" type="ORF">DFR45_103317</name>
</gene>
<dbReference type="Pfam" id="PF11004">
    <property type="entry name" value="Kdo_hydroxy"/>
    <property type="match status" value="1"/>
</dbReference>
<accession>A0A369ALT4</accession>
<dbReference type="RefSeq" id="WP_114483006.1">
    <property type="nucleotide sequence ID" value="NZ_QPJU01000003.1"/>
</dbReference>
<proteinExistence type="predicted"/>
<organism evidence="1 2">
    <name type="scientific">Extensimonas vulgaris</name>
    <dbReference type="NCBI Taxonomy" id="1031594"/>
    <lineage>
        <taxon>Bacteria</taxon>
        <taxon>Pseudomonadati</taxon>
        <taxon>Pseudomonadota</taxon>
        <taxon>Betaproteobacteria</taxon>
        <taxon>Burkholderiales</taxon>
        <taxon>Comamonadaceae</taxon>
        <taxon>Extensimonas</taxon>
    </lineage>
</organism>
<dbReference type="OrthoDB" id="21302at2"/>